<gene>
    <name evidence="2" type="ORF">SVXNc_0774</name>
</gene>
<dbReference type="GeneID" id="90590211"/>
<evidence type="ECO:0000256" key="1">
    <source>
        <dbReference type="SAM" id="MobiDB-lite"/>
    </source>
</evidence>
<proteinExistence type="predicted"/>
<keyword evidence="3" id="KW-1185">Reference proteome</keyword>
<evidence type="ECO:0000313" key="3">
    <source>
        <dbReference type="Proteomes" id="UP001218034"/>
    </source>
</evidence>
<organism evidence="2 3">
    <name type="scientific">Candidatus Nanohalococcus occultus</name>
    <dbReference type="NCBI Taxonomy" id="2978047"/>
    <lineage>
        <taxon>Archaea</taxon>
        <taxon>Candidatus Nanohalarchaeota</taxon>
        <taxon>Candidatus Nanohalarchaeota incertae sedis</taxon>
        <taxon>Candidatus Nanohalococcus</taxon>
    </lineage>
</organism>
<dbReference type="Proteomes" id="UP001218034">
    <property type="component" value="Chromosome"/>
</dbReference>
<dbReference type="EMBL" id="CP104395">
    <property type="protein sequence ID" value="WEL19783.1"/>
    <property type="molecule type" value="Genomic_DNA"/>
</dbReference>
<feature type="region of interest" description="Disordered" evidence="1">
    <location>
        <begin position="97"/>
        <end position="119"/>
    </location>
</feature>
<protein>
    <submittedName>
        <fullName evidence="2">Uncharacterized protein</fullName>
    </submittedName>
</protein>
<reference evidence="2 3" key="1">
    <citation type="submission" date="2022-09" db="EMBL/GenBank/DDBJ databases">
        <title>Xylan utilization by haloarchaea-nanohaloarchaea associations.</title>
        <authorList>
            <person name="Yakimov M."/>
        </authorList>
    </citation>
    <scope>NUCLEOTIDE SEQUENCE [LARGE SCALE GENOMIC DNA]</scope>
    <source>
        <strain evidence="2 3">SVXNc</strain>
    </source>
</reference>
<evidence type="ECO:0000313" key="2">
    <source>
        <dbReference type="EMBL" id="WEL19783.1"/>
    </source>
</evidence>
<sequence>MHGKIDELFDRDEPFIPRQPDPEDRPHGDYFAAKSGDQAYSSVVERLGHEPVKNRSYSMESNGHKVEIYASDHGEIEIYGWDEELKEFFNEESVPKTMLSENNSGGLDGAAGKKRYVSQ</sequence>
<accession>A0ABY8CF10</accession>
<name>A0ABY8CF10_9ARCH</name>
<feature type="region of interest" description="Disordered" evidence="1">
    <location>
        <begin position="1"/>
        <end position="27"/>
    </location>
</feature>
<dbReference type="RefSeq" id="WP_347721615.1">
    <property type="nucleotide sequence ID" value="NZ_CP104395.1"/>
</dbReference>